<dbReference type="OrthoDB" id="10039395at2759"/>
<evidence type="ECO:0000256" key="1">
    <source>
        <dbReference type="ARBA" id="ARBA00022729"/>
    </source>
</evidence>
<gene>
    <name evidence="4" type="ORF">C0Q70_01095</name>
</gene>
<evidence type="ECO:0000259" key="3">
    <source>
        <dbReference type="PROSITE" id="PS50835"/>
    </source>
</evidence>
<keyword evidence="5" id="KW-1185">Reference proteome</keyword>
<accession>A0A2T7PYK1</accession>
<dbReference type="InterPro" id="IPR003598">
    <property type="entry name" value="Ig_sub2"/>
</dbReference>
<dbReference type="PANTHER" id="PTHR11481">
    <property type="entry name" value="IMMUNOGLOBULIN FC RECEPTOR"/>
    <property type="match status" value="1"/>
</dbReference>
<dbReference type="InterPro" id="IPR050488">
    <property type="entry name" value="Ig_Fc_receptor"/>
</dbReference>
<dbReference type="PROSITE" id="PS50835">
    <property type="entry name" value="IG_LIKE"/>
    <property type="match status" value="2"/>
</dbReference>
<protein>
    <recommendedName>
        <fullName evidence="3">Ig-like domain-containing protein</fullName>
    </recommendedName>
</protein>
<evidence type="ECO:0000313" key="5">
    <source>
        <dbReference type="Proteomes" id="UP000245119"/>
    </source>
</evidence>
<dbReference type="Gene3D" id="2.60.40.10">
    <property type="entry name" value="Immunoglobulins"/>
    <property type="match status" value="2"/>
</dbReference>
<dbReference type="InterPro" id="IPR007110">
    <property type="entry name" value="Ig-like_dom"/>
</dbReference>
<dbReference type="EMBL" id="PZQS01000001">
    <property type="protein sequence ID" value="PVD38480.1"/>
    <property type="molecule type" value="Genomic_DNA"/>
</dbReference>
<organism evidence="4 5">
    <name type="scientific">Pomacea canaliculata</name>
    <name type="common">Golden apple snail</name>
    <dbReference type="NCBI Taxonomy" id="400727"/>
    <lineage>
        <taxon>Eukaryota</taxon>
        <taxon>Metazoa</taxon>
        <taxon>Spiralia</taxon>
        <taxon>Lophotrochozoa</taxon>
        <taxon>Mollusca</taxon>
        <taxon>Gastropoda</taxon>
        <taxon>Caenogastropoda</taxon>
        <taxon>Architaenioglossa</taxon>
        <taxon>Ampullarioidea</taxon>
        <taxon>Ampullariidae</taxon>
        <taxon>Pomacea</taxon>
    </lineage>
</organism>
<dbReference type="STRING" id="400727.A0A2T7PYK1"/>
<reference evidence="4 5" key="1">
    <citation type="submission" date="2018-04" db="EMBL/GenBank/DDBJ databases">
        <title>The genome of golden apple snail Pomacea canaliculata provides insight into stress tolerance and invasive adaptation.</title>
        <authorList>
            <person name="Liu C."/>
            <person name="Liu B."/>
            <person name="Ren Y."/>
            <person name="Zhang Y."/>
            <person name="Wang H."/>
            <person name="Li S."/>
            <person name="Jiang F."/>
            <person name="Yin L."/>
            <person name="Zhang G."/>
            <person name="Qian W."/>
            <person name="Fan W."/>
        </authorList>
    </citation>
    <scope>NUCLEOTIDE SEQUENCE [LARGE SCALE GENOMIC DNA]</scope>
    <source>
        <strain evidence="4">SZHN2017</strain>
        <tissue evidence="4">Muscle</tissue>
    </source>
</reference>
<dbReference type="SMART" id="SM00409">
    <property type="entry name" value="IG"/>
    <property type="match status" value="2"/>
</dbReference>
<keyword evidence="1" id="KW-0732">Signal</keyword>
<proteinExistence type="predicted"/>
<dbReference type="SUPFAM" id="SSF48726">
    <property type="entry name" value="Immunoglobulin"/>
    <property type="match status" value="2"/>
</dbReference>
<feature type="domain" description="Ig-like" evidence="3">
    <location>
        <begin position="10"/>
        <end position="90"/>
    </location>
</feature>
<dbReference type="GO" id="GO:0009897">
    <property type="term" value="C:external side of plasma membrane"/>
    <property type="evidence" value="ECO:0007669"/>
    <property type="project" value="TreeGrafter"/>
</dbReference>
<dbReference type="GO" id="GO:0004888">
    <property type="term" value="F:transmembrane signaling receptor activity"/>
    <property type="evidence" value="ECO:0007669"/>
    <property type="project" value="TreeGrafter"/>
</dbReference>
<dbReference type="Pfam" id="PF13895">
    <property type="entry name" value="Ig_2"/>
    <property type="match status" value="1"/>
</dbReference>
<dbReference type="AlphaFoldDB" id="A0A2T7PYK1"/>
<comment type="caution">
    <text evidence="4">The sequence shown here is derived from an EMBL/GenBank/DDBJ whole genome shotgun (WGS) entry which is preliminary data.</text>
</comment>
<evidence type="ECO:0000256" key="2">
    <source>
        <dbReference type="ARBA" id="ARBA00023157"/>
    </source>
</evidence>
<sequence length="197" mass="20883">MFVTATPITPSLSALPSTFTSGQLVTLTCSSTTPRASAALTYTWLQNDGVLQGQTSPVLQITSFSNEHTGRYACKAVVASRVSSSSNMLELAPSGQSLHVPRAGRADAPGKPTVTMYPDVPLENTGVQFSCNATGSSYHWYYNGEVVVNQTEQSYNISAVTLANQGSYACDVISGTKLLKSLRSDGISLTIRCKSES</sequence>
<dbReference type="InterPro" id="IPR013783">
    <property type="entry name" value="Ig-like_fold"/>
</dbReference>
<dbReference type="Proteomes" id="UP000245119">
    <property type="component" value="Linkage Group LG1"/>
</dbReference>
<evidence type="ECO:0000313" key="4">
    <source>
        <dbReference type="EMBL" id="PVD38480.1"/>
    </source>
</evidence>
<feature type="domain" description="Ig-like" evidence="3">
    <location>
        <begin position="112"/>
        <end position="190"/>
    </location>
</feature>
<dbReference type="InterPro" id="IPR003599">
    <property type="entry name" value="Ig_sub"/>
</dbReference>
<dbReference type="PANTHER" id="PTHR11481:SF60">
    <property type="entry name" value="IG-LIKE DOMAIN-CONTAINING PROTEIN"/>
    <property type="match status" value="1"/>
</dbReference>
<dbReference type="SMART" id="SM00408">
    <property type="entry name" value="IGc2"/>
    <property type="match status" value="2"/>
</dbReference>
<keyword evidence="2" id="KW-1015">Disulfide bond</keyword>
<name>A0A2T7PYK1_POMCA</name>
<dbReference type="GO" id="GO:0007166">
    <property type="term" value="P:cell surface receptor signaling pathway"/>
    <property type="evidence" value="ECO:0007669"/>
    <property type="project" value="TreeGrafter"/>
</dbReference>
<dbReference type="InterPro" id="IPR036179">
    <property type="entry name" value="Ig-like_dom_sf"/>
</dbReference>